<dbReference type="WBParaSite" id="Hba_16134">
    <property type="protein sequence ID" value="Hba_16134"/>
    <property type="gene ID" value="Hba_16134"/>
</dbReference>
<dbReference type="GO" id="GO:0003676">
    <property type="term" value="F:nucleic acid binding"/>
    <property type="evidence" value="ECO:0007669"/>
    <property type="project" value="InterPro"/>
</dbReference>
<evidence type="ECO:0000313" key="3">
    <source>
        <dbReference type="WBParaSite" id="Hba_16134"/>
    </source>
</evidence>
<organism evidence="2 3">
    <name type="scientific">Heterorhabditis bacteriophora</name>
    <name type="common">Entomopathogenic nematode worm</name>
    <dbReference type="NCBI Taxonomy" id="37862"/>
    <lineage>
        <taxon>Eukaryota</taxon>
        <taxon>Metazoa</taxon>
        <taxon>Ecdysozoa</taxon>
        <taxon>Nematoda</taxon>
        <taxon>Chromadorea</taxon>
        <taxon>Rhabditida</taxon>
        <taxon>Rhabditina</taxon>
        <taxon>Rhabditomorpha</taxon>
        <taxon>Strongyloidea</taxon>
        <taxon>Heterorhabditidae</taxon>
        <taxon>Heterorhabditis</taxon>
    </lineage>
</organism>
<feature type="transmembrane region" description="Helical" evidence="1">
    <location>
        <begin position="59"/>
        <end position="81"/>
    </location>
</feature>
<dbReference type="AlphaFoldDB" id="A0A1I7XF35"/>
<evidence type="ECO:0000256" key="1">
    <source>
        <dbReference type="SAM" id="Phobius"/>
    </source>
</evidence>
<dbReference type="Proteomes" id="UP000095283">
    <property type="component" value="Unplaced"/>
</dbReference>
<feature type="transmembrane region" description="Helical" evidence="1">
    <location>
        <begin position="285"/>
        <end position="309"/>
    </location>
</feature>
<dbReference type="InterPro" id="IPR036397">
    <property type="entry name" value="RNaseH_sf"/>
</dbReference>
<keyword evidence="1" id="KW-0812">Transmembrane</keyword>
<accession>A0A1I7XF35</accession>
<name>A0A1I7XF35_HETBA</name>
<keyword evidence="2" id="KW-1185">Reference proteome</keyword>
<dbReference type="InterPro" id="IPR006941">
    <property type="entry name" value="RNase_CAF1"/>
</dbReference>
<keyword evidence="1" id="KW-0472">Membrane</keyword>
<evidence type="ECO:0000313" key="2">
    <source>
        <dbReference type="Proteomes" id="UP000095283"/>
    </source>
</evidence>
<protein>
    <submittedName>
        <fullName evidence="3">AcidPPc domain-containing protein</fullName>
    </submittedName>
</protein>
<dbReference type="Pfam" id="PF04857">
    <property type="entry name" value="CAF1"/>
    <property type="match status" value="1"/>
</dbReference>
<keyword evidence="1" id="KW-1133">Transmembrane helix</keyword>
<reference evidence="3" key="1">
    <citation type="submission" date="2016-11" db="UniProtKB">
        <authorList>
            <consortium name="WormBaseParasite"/>
        </authorList>
    </citation>
    <scope>IDENTIFICATION</scope>
</reference>
<dbReference type="Gene3D" id="3.30.420.10">
    <property type="entry name" value="Ribonuclease H-like superfamily/Ribonuclease H"/>
    <property type="match status" value="1"/>
</dbReference>
<feature type="transmembrane region" description="Helical" evidence="1">
    <location>
        <begin position="88"/>
        <end position="108"/>
    </location>
</feature>
<proteinExistence type="predicted"/>
<sequence length="315" mass="36544">MYVNYRVPDSYDQWKKAQHSIFPTIIDTKILATNVQEKLYAHGVTDFSLQTLGNYFDSYAIIFFISFVHILQSYMNCLLFSVHHAAKYFLLILQLLMGAIILAEFLMFHVCRCSIPMETAWPIRKLLCVCRSRIVNRVPIPLIDTQYCYLAGEDPIGQRPDIIVVQPRRHLMWLNRITENKKLHAWAESLTYLIGNYPEFSAEDCDRIKEDLFRVLGSFRIDIKRHHGGSMHIATNTANTYARVCSFFSAHDDYWLMDESGREKKTFEQRIFSFREKKDAEDACGLHVTGTIGVVLAVSFSVIFGIRLVSKYHSF</sequence>